<feature type="chain" id="PRO_5006902249" description="DJ-1/PfpI domain-containing protein" evidence="1">
    <location>
        <begin position="31"/>
        <end position="265"/>
    </location>
</feature>
<organism evidence="3 4">
    <name type="scientific">Moniliophthora roreri</name>
    <name type="common">Frosty pod rot fungus</name>
    <name type="synonym">Monilia roreri</name>
    <dbReference type="NCBI Taxonomy" id="221103"/>
    <lineage>
        <taxon>Eukaryota</taxon>
        <taxon>Fungi</taxon>
        <taxon>Dikarya</taxon>
        <taxon>Basidiomycota</taxon>
        <taxon>Agaricomycotina</taxon>
        <taxon>Agaricomycetes</taxon>
        <taxon>Agaricomycetidae</taxon>
        <taxon>Agaricales</taxon>
        <taxon>Marasmiineae</taxon>
        <taxon>Marasmiaceae</taxon>
        <taxon>Moniliophthora</taxon>
    </lineage>
</organism>
<feature type="domain" description="DJ-1/PfpI" evidence="2">
    <location>
        <begin position="56"/>
        <end position="229"/>
    </location>
</feature>
<dbReference type="EMBL" id="LATX01001424">
    <property type="protein sequence ID" value="KTB41776.1"/>
    <property type="molecule type" value="Genomic_DNA"/>
</dbReference>
<name>A0A0W0FZP0_MONRR</name>
<accession>A0A0W0FZP0</accession>
<dbReference type="PANTHER" id="PTHR43130">
    <property type="entry name" value="ARAC-FAMILY TRANSCRIPTIONAL REGULATOR"/>
    <property type="match status" value="1"/>
</dbReference>
<dbReference type="eggNOG" id="ENOG502S2RR">
    <property type="taxonomic scope" value="Eukaryota"/>
</dbReference>
<dbReference type="CDD" id="cd03139">
    <property type="entry name" value="GATase1_PfpI_2"/>
    <property type="match status" value="1"/>
</dbReference>
<evidence type="ECO:0000259" key="2">
    <source>
        <dbReference type="Pfam" id="PF01965"/>
    </source>
</evidence>
<feature type="signal peptide" evidence="1">
    <location>
        <begin position="1"/>
        <end position="30"/>
    </location>
</feature>
<reference evidence="3 4" key="1">
    <citation type="submission" date="2015-12" db="EMBL/GenBank/DDBJ databases">
        <title>Draft genome sequence of Moniliophthora roreri, the causal agent of frosty pod rot of cacao.</title>
        <authorList>
            <person name="Aime M.C."/>
            <person name="Diaz-Valderrama J.R."/>
            <person name="Kijpornyongpan T."/>
            <person name="Phillips-Mora W."/>
        </authorList>
    </citation>
    <scope>NUCLEOTIDE SEQUENCE [LARGE SCALE GENOMIC DNA]</scope>
    <source>
        <strain evidence="3 4">MCA 2952</strain>
    </source>
</reference>
<dbReference type="InterPro" id="IPR029062">
    <property type="entry name" value="Class_I_gatase-like"/>
</dbReference>
<dbReference type="InterPro" id="IPR052158">
    <property type="entry name" value="INH-QAR"/>
</dbReference>
<sequence length="265" mass="28202">MPVRALLHLCFAAFASVVLINVGAQGSANAKSVDIIPQSPLVSVSPSATLPVDYGMILFPAFQALDVFGPLDALNLISMNYSINLHIISSTLDPVSTKPRSAMIGNSNFSEAIVPTHNFTHPPPKLDVLFVPGGIGTRAPAPELDAHIAFIRETYPSLQYIVSVCTGSWLLARAGVLDGKNATSNKRAWAGTAGLGNGTNWITHARWVQDGNIWTSSGISAGMDATLAWIAAVYGEAEANNTANIMEYERELNASYDPFADLYGL</sequence>
<dbReference type="AlphaFoldDB" id="A0A0W0FZP0"/>
<dbReference type="PANTHER" id="PTHR43130:SF15">
    <property type="entry name" value="THIJ_PFPI FAMILY PROTEIN (AFU_ORTHOLOGUE AFUA_5G14240)"/>
    <property type="match status" value="1"/>
</dbReference>
<evidence type="ECO:0000313" key="3">
    <source>
        <dbReference type="EMBL" id="KTB41776.1"/>
    </source>
</evidence>
<dbReference type="Proteomes" id="UP000054988">
    <property type="component" value="Unassembled WGS sequence"/>
</dbReference>
<evidence type="ECO:0000313" key="4">
    <source>
        <dbReference type="Proteomes" id="UP000054988"/>
    </source>
</evidence>
<dbReference type="InterPro" id="IPR002818">
    <property type="entry name" value="DJ-1/PfpI"/>
</dbReference>
<protein>
    <recommendedName>
        <fullName evidence="2">DJ-1/PfpI domain-containing protein</fullName>
    </recommendedName>
</protein>
<gene>
    <name evidence="3" type="ORF">WG66_5568</name>
</gene>
<keyword evidence="1" id="KW-0732">Signal</keyword>
<dbReference type="Gene3D" id="3.40.50.880">
    <property type="match status" value="1"/>
</dbReference>
<dbReference type="Pfam" id="PF01965">
    <property type="entry name" value="DJ-1_PfpI"/>
    <property type="match status" value="1"/>
</dbReference>
<evidence type="ECO:0000256" key="1">
    <source>
        <dbReference type="SAM" id="SignalP"/>
    </source>
</evidence>
<dbReference type="SUPFAM" id="SSF52317">
    <property type="entry name" value="Class I glutamine amidotransferase-like"/>
    <property type="match status" value="1"/>
</dbReference>
<comment type="caution">
    <text evidence="3">The sequence shown here is derived from an EMBL/GenBank/DDBJ whole genome shotgun (WGS) entry which is preliminary data.</text>
</comment>
<proteinExistence type="predicted"/>